<name>A0A9W8CZ76_9FUNG</name>
<dbReference type="AlphaFoldDB" id="A0A9W8CZ76"/>
<reference evidence="3" key="1">
    <citation type="submission" date="2022-07" db="EMBL/GenBank/DDBJ databases">
        <title>Phylogenomic reconstructions and comparative analyses of Kickxellomycotina fungi.</title>
        <authorList>
            <person name="Reynolds N.K."/>
            <person name="Stajich J.E."/>
            <person name="Barry K."/>
            <person name="Grigoriev I.V."/>
            <person name="Crous P."/>
            <person name="Smith M.E."/>
        </authorList>
    </citation>
    <scope>NUCLEOTIDE SEQUENCE</scope>
    <source>
        <strain evidence="3">BCRC 34381</strain>
    </source>
</reference>
<proteinExistence type="predicted"/>
<dbReference type="OrthoDB" id="1928087at2759"/>
<gene>
    <name evidence="3" type="primary">HORMAD1</name>
    <name evidence="3" type="ORF">LPJ61_001842</name>
</gene>
<organism evidence="3 4">
    <name type="scientific">Coemansia biformis</name>
    <dbReference type="NCBI Taxonomy" id="1286918"/>
    <lineage>
        <taxon>Eukaryota</taxon>
        <taxon>Fungi</taxon>
        <taxon>Fungi incertae sedis</taxon>
        <taxon>Zoopagomycota</taxon>
        <taxon>Kickxellomycotina</taxon>
        <taxon>Kickxellomycetes</taxon>
        <taxon>Kickxellales</taxon>
        <taxon>Kickxellaceae</taxon>
        <taxon>Coemansia</taxon>
    </lineage>
</organism>
<comment type="caution">
    <text evidence="3">The sequence shown here is derived from an EMBL/GenBank/DDBJ whole genome shotgun (WGS) entry which is preliminary data.</text>
</comment>
<dbReference type="EMBL" id="JANBOI010000188">
    <property type="protein sequence ID" value="KAJ1732864.1"/>
    <property type="molecule type" value="Genomic_DNA"/>
</dbReference>
<protein>
    <submittedName>
        <fullName evidence="3">HORMA domain-containing protein 1</fullName>
    </submittedName>
</protein>
<feature type="domain" description="HORMA" evidence="2">
    <location>
        <begin position="9"/>
        <end position="112"/>
    </location>
</feature>
<dbReference type="Proteomes" id="UP001143981">
    <property type="component" value="Unassembled WGS sequence"/>
</dbReference>
<accession>A0A9W8CZ76</accession>
<sequence length="439" mass="46067">MSAAAKLYISDVLYIAVSEIAYYRYLLPASFFDIDWFEGIEVHRIRAGKSVESDELLEILRGACECLSKDYLRSLAFGLSVHPDDPMYIRELYAFQLEATAEGAGNRSDRAKISAPVHVSSRLVLAPGAPAGYVPPSFLPLAPGRAGCYTIMPQFGSAQVGTMATAGSAVHLCVLSVEGPVQKPPLGSAMSAAPVQMSIDDDPQARVFAAAPSVARNPGRPGAIWARQLKQLLYDARGPPEPGASASLAKEAIAGTGGNSRRQPKRSCREQPPESTLPADTQDCECRIGSDEETCHARCYELGNEDPQPLVVCVTCQLAAAGESQLATTTGRLVVARRVATALCALGKGHVFSMLRGIGCSGYRGRAAIGALQALGLVRVDKSVFPHGFSVAPEARRTARATLFSDDIHAALAAAGHGSPQGSVASAGHSAPAACRPAA</sequence>
<feature type="region of interest" description="Disordered" evidence="1">
    <location>
        <begin position="254"/>
        <end position="282"/>
    </location>
</feature>
<evidence type="ECO:0000256" key="1">
    <source>
        <dbReference type="SAM" id="MobiDB-lite"/>
    </source>
</evidence>
<dbReference type="InterPro" id="IPR036570">
    <property type="entry name" value="HORMA_dom_sf"/>
</dbReference>
<evidence type="ECO:0000313" key="3">
    <source>
        <dbReference type="EMBL" id="KAJ1732864.1"/>
    </source>
</evidence>
<keyword evidence="4" id="KW-1185">Reference proteome</keyword>
<dbReference type="Pfam" id="PF02301">
    <property type="entry name" value="HORMA"/>
    <property type="match status" value="1"/>
</dbReference>
<evidence type="ECO:0000313" key="4">
    <source>
        <dbReference type="Proteomes" id="UP001143981"/>
    </source>
</evidence>
<evidence type="ECO:0000259" key="2">
    <source>
        <dbReference type="Pfam" id="PF02301"/>
    </source>
</evidence>
<dbReference type="InterPro" id="IPR003511">
    <property type="entry name" value="HORMA_dom"/>
</dbReference>
<dbReference type="Gene3D" id="3.30.900.10">
    <property type="entry name" value="HORMA domain"/>
    <property type="match status" value="1"/>
</dbReference>